<keyword evidence="1" id="KW-0732">Signal</keyword>
<dbReference type="PROSITE" id="PS51257">
    <property type="entry name" value="PROKAR_LIPOPROTEIN"/>
    <property type="match status" value="1"/>
</dbReference>
<dbReference type="Gene3D" id="2.60.40.10">
    <property type="entry name" value="Immunoglobulins"/>
    <property type="match status" value="1"/>
</dbReference>
<dbReference type="RefSeq" id="WP_157998581.1">
    <property type="nucleotide sequence ID" value="NZ_JAAOCD010000001.1"/>
</dbReference>
<dbReference type="InterPro" id="IPR013783">
    <property type="entry name" value="Ig-like_fold"/>
</dbReference>
<reference evidence="3 4" key="1">
    <citation type="submission" date="2020-03" db="EMBL/GenBank/DDBJ databases">
        <title>Rubrivivax benzoatilyticus JA2 (sequenced after 10 years sub-culturing).</title>
        <authorList>
            <person name="Gupta D."/>
            <person name="Chintalapati S."/>
            <person name="Chintalapati V.R."/>
        </authorList>
    </citation>
    <scope>NUCLEOTIDE SEQUENCE [LARGE SCALE GENOMIC DNA]</scope>
    <source>
        <strain evidence="3 4">JA2-Mal</strain>
    </source>
</reference>
<gene>
    <name evidence="3" type="ORF">G7087_02015</name>
</gene>
<evidence type="ECO:0000313" key="3">
    <source>
        <dbReference type="EMBL" id="NHK97142.1"/>
    </source>
</evidence>
<evidence type="ECO:0000256" key="1">
    <source>
        <dbReference type="SAM" id="SignalP"/>
    </source>
</evidence>
<sequence length="271" mass="26899">MVSSRARDVGRVWLAAMLTAALAACGGGGGSGDDTNVVPAGAPVIVFQPASTRVEEGQQAQFEVSASGTAPLVYQWQRDGLDIAGATDDRYTTPAATAADDGAVFRVVVSNAEGSTTSAEAVLSVAAAPVEDALTLSGPAADAVGAGARYVPASASASAQAPACNAGSCSSSLMLIWSRGPGDQLMVTLMSNGVAEPGATPGTQVNAIGITLSPGVVGAMGLNYACAGEGCSLPALGITLDRQARTLRFAGTRVPAWTGGPEVVLDGALRY</sequence>
<keyword evidence="4" id="KW-1185">Reference proteome</keyword>
<dbReference type="InterPro" id="IPR036179">
    <property type="entry name" value="Ig-like_dom_sf"/>
</dbReference>
<evidence type="ECO:0000313" key="4">
    <source>
        <dbReference type="Proteomes" id="UP000802098"/>
    </source>
</evidence>
<evidence type="ECO:0000259" key="2">
    <source>
        <dbReference type="PROSITE" id="PS50835"/>
    </source>
</evidence>
<protein>
    <submittedName>
        <fullName evidence="3">Immunoglobulin domain-containing protein</fullName>
    </submittedName>
</protein>
<proteinExistence type="predicted"/>
<name>A0ABX0HPZ3_9BURK</name>
<dbReference type="Proteomes" id="UP000802098">
    <property type="component" value="Unassembled WGS sequence"/>
</dbReference>
<dbReference type="PROSITE" id="PS50835">
    <property type="entry name" value="IG_LIKE"/>
    <property type="match status" value="1"/>
</dbReference>
<dbReference type="SUPFAM" id="SSF48726">
    <property type="entry name" value="Immunoglobulin"/>
    <property type="match status" value="1"/>
</dbReference>
<dbReference type="InterPro" id="IPR007110">
    <property type="entry name" value="Ig-like_dom"/>
</dbReference>
<feature type="signal peptide" evidence="1">
    <location>
        <begin position="1"/>
        <end position="23"/>
    </location>
</feature>
<accession>A0ABX0HPZ3</accession>
<feature type="domain" description="Ig-like" evidence="2">
    <location>
        <begin position="43"/>
        <end position="124"/>
    </location>
</feature>
<comment type="caution">
    <text evidence="3">The sequence shown here is derived from an EMBL/GenBank/DDBJ whole genome shotgun (WGS) entry which is preliminary data.</text>
</comment>
<organism evidence="3 4">
    <name type="scientific">Rubrivivax benzoatilyticus</name>
    <dbReference type="NCBI Taxonomy" id="316997"/>
    <lineage>
        <taxon>Bacteria</taxon>
        <taxon>Pseudomonadati</taxon>
        <taxon>Pseudomonadota</taxon>
        <taxon>Betaproteobacteria</taxon>
        <taxon>Burkholderiales</taxon>
        <taxon>Sphaerotilaceae</taxon>
        <taxon>Rubrivivax</taxon>
    </lineage>
</organism>
<feature type="chain" id="PRO_5046875453" evidence="1">
    <location>
        <begin position="24"/>
        <end position="271"/>
    </location>
</feature>
<dbReference type="EMBL" id="JAAOCD010000001">
    <property type="protein sequence ID" value="NHK97142.1"/>
    <property type="molecule type" value="Genomic_DNA"/>
</dbReference>